<name>A0A5E6ZYA0_PSEFL</name>
<reference evidence="2 3" key="1">
    <citation type="submission" date="2019-09" db="EMBL/GenBank/DDBJ databases">
        <authorList>
            <person name="Chandra G."/>
            <person name="Truman W A."/>
        </authorList>
    </citation>
    <scope>NUCLEOTIDE SEQUENCE [LARGE SCALE GENOMIC DNA]</scope>
    <source>
        <strain evidence="2">PS712</strain>
    </source>
</reference>
<feature type="signal peptide" evidence="1">
    <location>
        <begin position="1"/>
        <end position="23"/>
    </location>
</feature>
<evidence type="ECO:0000256" key="1">
    <source>
        <dbReference type="SAM" id="SignalP"/>
    </source>
</evidence>
<gene>
    <name evidence="2" type="ORF">PS712_00270</name>
</gene>
<evidence type="ECO:0000313" key="3">
    <source>
        <dbReference type="Proteomes" id="UP000326018"/>
    </source>
</evidence>
<sequence precursor="true">MHIALLAVGFSLMTMFVSCGVGAQDLDTRCGYTTTAG</sequence>
<protein>
    <recommendedName>
        <fullName evidence="4">Lipoprotein</fullName>
    </recommendedName>
</protein>
<evidence type="ECO:0000313" key="2">
    <source>
        <dbReference type="EMBL" id="VVN68687.1"/>
    </source>
</evidence>
<keyword evidence="1" id="KW-0732">Signal</keyword>
<proteinExistence type="predicted"/>
<feature type="chain" id="PRO_5022689728" description="Lipoprotein" evidence="1">
    <location>
        <begin position="24"/>
        <end position="37"/>
    </location>
</feature>
<evidence type="ECO:0008006" key="4">
    <source>
        <dbReference type="Google" id="ProtNLM"/>
    </source>
</evidence>
<dbReference type="Proteomes" id="UP000326018">
    <property type="component" value="Unassembled WGS sequence"/>
</dbReference>
<organism evidence="2 3">
    <name type="scientific">Pseudomonas fluorescens</name>
    <dbReference type="NCBI Taxonomy" id="294"/>
    <lineage>
        <taxon>Bacteria</taxon>
        <taxon>Pseudomonadati</taxon>
        <taxon>Pseudomonadota</taxon>
        <taxon>Gammaproteobacteria</taxon>
        <taxon>Pseudomonadales</taxon>
        <taxon>Pseudomonadaceae</taxon>
        <taxon>Pseudomonas</taxon>
    </lineage>
</organism>
<dbReference type="AlphaFoldDB" id="A0A5E6ZYA0"/>
<dbReference type="EMBL" id="CABVIB010000001">
    <property type="protein sequence ID" value="VVN68687.1"/>
    <property type="molecule type" value="Genomic_DNA"/>
</dbReference>
<accession>A0A5E6ZYA0</accession>